<evidence type="ECO:0000313" key="3">
    <source>
        <dbReference type="EMBL" id="MFC3705199.1"/>
    </source>
</evidence>
<dbReference type="Proteomes" id="UP001595613">
    <property type="component" value="Unassembled WGS sequence"/>
</dbReference>
<gene>
    <name evidence="3" type="ORF">ACFOOL_10570</name>
</gene>
<protein>
    <submittedName>
        <fullName evidence="3">Uncharacterized protein</fullName>
    </submittedName>
</protein>
<dbReference type="EMBL" id="JBHRYD010000008">
    <property type="protein sequence ID" value="MFC3705199.1"/>
    <property type="molecule type" value="Genomic_DNA"/>
</dbReference>
<name>A0ABV7X3R9_9HYPH</name>
<evidence type="ECO:0000313" key="4">
    <source>
        <dbReference type="Proteomes" id="UP001595613"/>
    </source>
</evidence>
<accession>A0ABV7X3R9</accession>
<keyword evidence="4" id="KW-1185">Reference proteome</keyword>
<comment type="caution">
    <text evidence="3">The sequence shown here is derived from an EMBL/GenBank/DDBJ whole genome shotgun (WGS) entry which is preliminary data.</text>
</comment>
<feature type="region of interest" description="Disordered" evidence="1">
    <location>
        <begin position="50"/>
        <end position="107"/>
    </location>
</feature>
<evidence type="ECO:0000256" key="2">
    <source>
        <dbReference type="SAM" id="SignalP"/>
    </source>
</evidence>
<feature type="signal peptide" evidence="2">
    <location>
        <begin position="1"/>
        <end position="21"/>
    </location>
</feature>
<sequence>MSARNTLLFGAALVATTAAIAYDHVTKPVPPRPAAQATGTVAGAAPCAAGAPALAAPPPPPAASPQLTPPPPPPAQAAPAPQLAPPPPAPRQKPAGEEAPDLVVTGG</sequence>
<feature type="chain" id="PRO_5045062062" evidence="2">
    <location>
        <begin position="22"/>
        <end position="107"/>
    </location>
</feature>
<dbReference type="RefSeq" id="WP_380096957.1">
    <property type="nucleotide sequence ID" value="NZ_JBHRYD010000008.1"/>
</dbReference>
<evidence type="ECO:0000256" key="1">
    <source>
        <dbReference type="SAM" id="MobiDB-lite"/>
    </source>
</evidence>
<keyword evidence="2" id="KW-0732">Signal</keyword>
<feature type="compositionally biased region" description="Pro residues" evidence="1">
    <location>
        <begin position="55"/>
        <end position="91"/>
    </location>
</feature>
<reference evidence="4" key="1">
    <citation type="journal article" date="2019" name="Int. J. Syst. Evol. Microbiol.">
        <title>The Global Catalogue of Microorganisms (GCM) 10K type strain sequencing project: providing services to taxonomists for standard genome sequencing and annotation.</title>
        <authorList>
            <consortium name="The Broad Institute Genomics Platform"/>
            <consortium name="The Broad Institute Genome Sequencing Center for Infectious Disease"/>
            <person name="Wu L."/>
            <person name="Ma J."/>
        </authorList>
    </citation>
    <scope>NUCLEOTIDE SEQUENCE [LARGE SCALE GENOMIC DNA]</scope>
    <source>
        <strain evidence="4">KCTC 42281</strain>
    </source>
</reference>
<proteinExistence type="predicted"/>
<organism evidence="3 4">
    <name type="scientific">Devosia honganensis</name>
    <dbReference type="NCBI Taxonomy" id="1610527"/>
    <lineage>
        <taxon>Bacteria</taxon>
        <taxon>Pseudomonadati</taxon>
        <taxon>Pseudomonadota</taxon>
        <taxon>Alphaproteobacteria</taxon>
        <taxon>Hyphomicrobiales</taxon>
        <taxon>Devosiaceae</taxon>
        <taxon>Devosia</taxon>
    </lineage>
</organism>